<proteinExistence type="inferred from homology"/>
<dbReference type="PANTHER" id="PTHR33711">
    <property type="entry name" value="DIOXYGENASE, PUTATIVE (AFU_ORTHOLOGUE AFUA_2G02910)-RELATED"/>
    <property type="match status" value="1"/>
</dbReference>
<dbReference type="KEGG" id="barh:WN72_25780"/>
<dbReference type="Proteomes" id="UP000594015">
    <property type="component" value="Chromosome"/>
</dbReference>
<gene>
    <name evidence="5" type="ORF">WN72_25780</name>
</gene>
<protein>
    <submittedName>
        <fullName evidence="5">Protocatechuate 3,4-dioxygenase</fullName>
    </submittedName>
</protein>
<accession>A0AAE7TIW0</accession>
<evidence type="ECO:0000259" key="4">
    <source>
        <dbReference type="Pfam" id="PF00775"/>
    </source>
</evidence>
<dbReference type="InterPro" id="IPR000627">
    <property type="entry name" value="Intradiol_dOase_C"/>
</dbReference>
<keyword evidence="3" id="KW-0560">Oxidoreductase</keyword>
<dbReference type="Gene3D" id="2.60.130.10">
    <property type="entry name" value="Aromatic compound dioxygenase"/>
    <property type="match status" value="1"/>
</dbReference>
<dbReference type="GO" id="GO:0008199">
    <property type="term" value="F:ferric iron binding"/>
    <property type="evidence" value="ECO:0007669"/>
    <property type="project" value="InterPro"/>
</dbReference>
<dbReference type="RefSeq" id="WP_092221035.1">
    <property type="nucleotide sequence ID" value="NZ_CP030050.1"/>
</dbReference>
<keyword evidence="2" id="KW-0223">Dioxygenase</keyword>
<reference evidence="5 6" key="1">
    <citation type="submission" date="2018-06" db="EMBL/GenBank/DDBJ databases">
        <title>Comparative genomics of Bradyrhizobium nodulating Arachidis hypogaea.</title>
        <authorList>
            <person name="Li Y."/>
        </authorList>
    </citation>
    <scope>NUCLEOTIDE SEQUENCE [LARGE SCALE GENOMIC DNA]</scope>
    <source>
        <strain evidence="5 6">CCBAU 051107</strain>
    </source>
</reference>
<sequence length="189" mass="21263">MHGKENRHRTPDQSLGPFFPTRLRAAASTDLTTIDGANAPPQGEVIEVTGRILNLDGEPVRGARLNIWQANSLGRYRHDNDRNRAPLDPNFNGYARIRSNDDGSYAIKTIKPGAYPVGPKWMRPPHIHFEVQGRYERLVTQMYFPGEALNERDRLLAAALRPELLVAAEVTSQQSLRRVLSFDIVLVRG</sequence>
<dbReference type="SUPFAM" id="SSF49482">
    <property type="entry name" value="Aromatic compound dioxygenase"/>
    <property type="match status" value="1"/>
</dbReference>
<evidence type="ECO:0000313" key="6">
    <source>
        <dbReference type="Proteomes" id="UP000594015"/>
    </source>
</evidence>
<dbReference type="CDD" id="cd03459">
    <property type="entry name" value="3_4-PCD"/>
    <property type="match status" value="1"/>
</dbReference>
<dbReference type="InterPro" id="IPR050770">
    <property type="entry name" value="Intradiol_RC_Dioxygenase"/>
</dbReference>
<dbReference type="PANTHER" id="PTHR33711:SF10">
    <property type="entry name" value="INTRADIOL RING-CLEAVAGE DIOXYGENASES DOMAIN-CONTAINING PROTEIN"/>
    <property type="match status" value="1"/>
</dbReference>
<organism evidence="5 6">
    <name type="scientific">Bradyrhizobium arachidis</name>
    <dbReference type="NCBI Taxonomy" id="858423"/>
    <lineage>
        <taxon>Bacteria</taxon>
        <taxon>Pseudomonadati</taxon>
        <taxon>Pseudomonadota</taxon>
        <taxon>Alphaproteobacteria</taxon>
        <taxon>Hyphomicrobiales</taxon>
        <taxon>Nitrobacteraceae</taxon>
        <taxon>Bradyrhizobium</taxon>
    </lineage>
</organism>
<dbReference type="InterPro" id="IPR039387">
    <property type="entry name" value="3_4-PCD"/>
</dbReference>
<dbReference type="InterPro" id="IPR015889">
    <property type="entry name" value="Intradiol_dOase_core"/>
</dbReference>
<evidence type="ECO:0000256" key="3">
    <source>
        <dbReference type="ARBA" id="ARBA00023002"/>
    </source>
</evidence>
<evidence type="ECO:0000256" key="2">
    <source>
        <dbReference type="ARBA" id="ARBA00022964"/>
    </source>
</evidence>
<dbReference type="EMBL" id="CP030050">
    <property type="protein sequence ID" value="QOZ69341.1"/>
    <property type="molecule type" value="Genomic_DNA"/>
</dbReference>
<feature type="domain" description="Intradiol ring-cleavage dioxygenases" evidence="4">
    <location>
        <begin position="16"/>
        <end position="186"/>
    </location>
</feature>
<comment type="similarity">
    <text evidence="1">Belongs to the intradiol ring-cleavage dioxygenase family.</text>
</comment>
<evidence type="ECO:0000256" key="1">
    <source>
        <dbReference type="ARBA" id="ARBA00007825"/>
    </source>
</evidence>
<dbReference type="GO" id="GO:0018578">
    <property type="term" value="F:protocatechuate 3,4-dioxygenase activity"/>
    <property type="evidence" value="ECO:0007669"/>
    <property type="project" value="InterPro"/>
</dbReference>
<evidence type="ECO:0000313" key="5">
    <source>
        <dbReference type="EMBL" id="QOZ69341.1"/>
    </source>
</evidence>
<name>A0AAE7TIW0_9BRAD</name>
<dbReference type="AlphaFoldDB" id="A0AAE7TIW0"/>
<dbReference type="Pfam" id="PF00775">
    <property type="entry name" value="Dioxygenase_C"/>
    <property type="match status" value="1"/>
</dbReference>